<comment type="caution">
    <text evidence="2">The sequence shown here is derived from an EMBL/GenBank/DDBJ whole genome shotgun (WGS) entry which is preliminary data.</text>
</comment>
<evidence type="ECO:0000313" key="3">
    <source>
        <dbReference type="Proteomes" id="UP000319824"/>
    </source>
</evidence>
<dbReference type="GO" id="GO:0050135">
    <property type="term" value="F:NADP+ nucleosidase activity"/>
    <property type="evidence" value="ECO:0007669"/>
    <property type="project" value="InterPro"/>
</dbReference>
<evidence type="ECO:0000259" key="1">
    <source>
        <dbReference type="Pfam" id="PF10137"/>
    </source>
</evidence>
<dbReference type="Pfam" id="PF10137">
    <property type="entry name" value="CAP12-PCTIR_TIR"/>
    <property type="match status" value="1"/>
</dbReference>
<gene>
    <name evidence="2" type="ORF">BCL32_3220</name>
</gene>
<evidence type="ECO:0000313" key="2">
    <source>
        <dbReference type="EMBL" id="TVZ63103.1"/>
    </source>
</evidence>
<sequence length="317" mass="35431">MYNLLVVGSEGYWDETTEKTLGFDRVLSYTSVRLKSHFLPLSDKTVKDICGLPTLFAYEFAKRLPKNKEDWTAPALVGKILSVKEQKQEVLITFEIDRTIKPISVEDILRVAGELDIDLPGGESYRTHWAIKDVDLIDVLRREDILKSETSDKVEDQLRTIATEIDKPEGERQKVFIVHGHSDSIRNDIARWLNKIGFDELLLDEQPNEGLTIIQKLERFAAQAAFAVVLMSPDDVGGKVGEQHSFRARQNVIFELGYLFAKLGGAKVAALAEGKVELPTDLGGVFFIPYDTAGGWKILLAKELKAAGLKFDLIAGI</sequence>
<protein>
    <submittedName>
        <fullName evidence="2">Putative nucleotide-binding protein with TIR-like domain</fullName>
    </submittedName>
</protein>
<feature type="domain" description="CD-NTase-associated protein 12/Pycsar effector protein TIR" evidence="1">
    <location>
        <begin position="174"/>
        <end position="291"/>
    </location>
</feature>
<dbReference type="AlphaFoldDB" id="A0A559SL70"/>
<proteinExistence type="predicted"/>
<dbReference type="InterPro" id="IPR019302">
    <property type="entry name" value="CAP12/PCTIR_TIR_dom"/>
</dbReference>
<dbReference type="EMBL" id="VISO01000003">
    <property type="protein sequence ID" value="TVZ63103.1"/>
    <property type="molecule type" value="Genomic_DNA"/>
</dbReference>
<dbReference type="Proteomes" id="UP000319824">
    <property type="component" value="Unassembled WGS sequence"/>
</dbReference>
<organism evidence="2 3">
    <name type="scientific">Rhizobium mongolense USDA 1844</name>
    <dbReference type="NCBI Taxonomy" id="1079460"/>
    <lineage>
        <taxon>Bacteria</taxon>
        <taxon>Pseudomonadati</taxon>
        <taxon>Pseudomonadota</taxon>
        <taxon>Alphaproteobacteria</taxon>
        <taxon>Hyphomicrobiales</taxon>
        <taxon>Rhizobiaceae</taxon>
        <taxon>Rhizobium/Agrobacterium group</taxon>
        <taxon>Rhizobium</taxon>
    </lineage>
</organism>
<reference evidence="2 3" key="1">
    <citation type="submission" date="2019-06" db="EMBL/GenBank/DDBJ databases">
        <title>Pac Bio to generate improved reference genome sequences for organisms with transposon mutant libraries (support for FEBA project).</title>
        <authorList>
            <person name="Blow M."/>
        </authorList>
    </citation>
    <scope>NUCLEOTIDE SEQUENCE [LARGE SCALE GENOMIC DNA]</scope>
    <source>
        <strain evidence="2 3">USDA 1844</strain>
    </source>
</reference>
<name>A0A559SL70_9HYPH</name>
<accession>A0A559SL70</accession>
<dbReference type="RefSeq" id="WP_022717039.1">
    <property type="nucleotide sequence ID" value="NZ_ATTQ01000013.1"/>
</dbReference>